<evidence type="ECO:0000259" key="6">
    <source>
        <dbReference type="PROSITE" id="PS50240"/>
    </source>
</evidence>
<name>A0AAW0XFH6_CHEQU</name>
<feature type="chain" id="PRO_5043699111" description="Peptidase S1 domain-containing protein" evidence="5">
    <location>
        <begin position="24"/>
        <end position="190"/>
    </location>
</feature>
<evidence type="ECO:0000256" key="1">
    <source>
        <dbReference type="ARBA" id="ARBA00022729"/>
    </source>
</evidence>
<dbReference type="InterPro" id="IPR051487">
    <property type="entry name" value="Ser/Thr_Proteases_Immune/Dev"/>
</dbReference>
<evidence type="ECO:0000256" key="2">
    <source>
        <dbReference type="ARBA" id="ARBA00023157"/>
    </source>
</evidence>
<dbReference type="InterPro" id="IPR001314">
    <property type="entry name" value="Peptidase_S1A"/>
</dbReference>
<keyword evidence="3" id="KW-0325">Glycoprotein</keyword>
<comment type="caution">
    <text evidence="7">The sequence shown here is derived from an EMBL/GenBank/DDBJ whole genome shotgun (WGS) entry which is preliminary data.</text>
</comment>
<dbReference type="Pfam" id="PF00089">
    <property type="entry name" value="Trypsin"/>
    <property type="match status" value="1"/>
</dbReference>
<sequence length="190" mass="21490">MCCCLYLIFVVAVVWTNVTNTLAQDSVIKKPHEVPEAILDISSPNFTFECGLSSPRTVYFPCDKFESSFGRNLRSNFNTSIEAAVGGTPADINSWPWMALLGERNTQGVITWHCGGVLINDQWILTARHCFHFHNANIVRLGEHDYNSGDDCAEPHDYEVSEIVFYPDYTYPQAYHDLAVLKLAHKVHIH</sequence>
<keyword evidence="1 5" id="KW-0732">Signal</keyword>
<keyword evidence="8" id="KW-1185">Reference proteome</keyword>
<feature type="non-terminal residue" evidence="7">
    <location>
        <position position="190"/>
    </location>
</feature>
<dbReference type="PRINTS" id="PR00722">
    <property type="entry name" value="CHYMOTRYPSIN"/>
</dbReference>
<dbReference type="InterPro" id="IPR001254">
    <property type="entry name" value="Trypsin_dom"/>
</dbReference>
<keyword evidence="2" id="KW-1015">Disulfide bond</keyword>
<feature type="signal peptide" evidence="5">
    <location>
        <begin position="1"/>
        <end position="23"/>
    </location>
</feature>
<accession>A0AAW0XFH6</accession>
<organism evidence="7 8">
    <name type="scientific">Cherax quadricarinatus</name>
    <name type="common">Australian red claw crayfish</name>
    <dbReference type="NCBI Taxonomy" id="27406"/>
    <lineage>
        <taxon>Eukaryota</taxon>
        <taxon>Metazoa</taxon>
        <taxon>Ecdysozoa</taxon>
        <taxon>Arthropoda</taxon>
        <taxon>Crustacea</taxon>
        <taxon>Multicrustacea</taxon>
        <taxon>Malacostraca</taxon>
        <taxon>Eumalacostraca</taxon>
        <taxon>Eucarida</taxon>
        <taxon>Decapoda</taxon>
        <taxon>Pleocyemata</taxon>
        <taxon>Astacidea</taxon>
        <taxon>Parastacoidea</taxon>
        <taxon>Parastacidae</taxon>
        <taxon>Cherax</taxon>
    </lineage>
</organism>
<dbReference type="SUPFAM" id="SSF50494">
    <property type="entry name" value="Trypsin-like serine proteases"/>
    <property type="match status" value="1"/>
</dbReference>
<dbReference type="PANTHER" id="PTHR24256">
    <property type="entry name" value="TRYPTASE-RELATED"/>
    <property type="match status" value="1"/>
</dbReference>
<dbReference type="GO" id="GO:0004252">
    <property type="term" value="F:serine-type endopeptidase activity"/>
    <property type="evidence" value="ECO:0007669"/>
    <property type="project" value="InterPro"/>
</dbReference>
<dbReference type="Gene3D" id="2.40.10.10">
    <property type="entry name" value="Trypsin-like serine proteases"/>
    <property type="match status" value="1"/>
</dbReference>
<reference evidence="7 8" key="1">
    <citation type="journal article" date="2024" name="BMC Genomics">
        <title>Genome assembly of redclaw crayfish (Cherax quadricarinatus) provides insights into its immune adaptation and hypoxia tolerance.</title>
        <authorList>
            <person name="Liu Z."/>
            <person name="Zheng J."/>
            <person name="Li H."/>
            <person name="Fang K."/>
            <person name="Wang S."/>
            <person name="He J."/>
            <person name="Zhou D."/>
            <person name="Weng S."/>
            <person name="Chi M."/>
            <person name="Gu Z."/>
            <person name="He J."/>
            <person name="Li F."/>
            <person name="Wang M."/>
        </authorList>
    </citation>
    <scope>NUCLEOTIDE SEQUENCE [LARGE SCALE GENOMIC DNA]</scope>
    <source>
        <strain evidence="7">ZL_2023a</strain>
    </source>
</reference>
<evidence type="ECO:0000256" key="4">
    <source>
        <dbReference type="ARBA" id="ARBA00024195"/>
    </source>
</evidence>
<evidence type="ECO:0000256" key="5">
    <source>
        <dbReference type="SAM" id="SignalP"/>
    </source>
</evidence>
<evidence type="ECO:0000313" key="8">
    <source>
        <dbReference type="Proteomes" id="UP001445076"/>
    </source>
</evidence>
<feature type="domain" description="Peptidase S1" evidence="6">
    <location>
        <begin position="84"/>
        <end position="190"/>
    </location>
</feature>
<dbReference type="InterPro" id="IPR009003">
    <property type="entry name" value="Peptidase_S1_PA"/>
</dbReference>
<proteinExistence type="inferred from homology"/>
<evidence type="ECO:0000256" key="3">
    <source>
        <dbReference type="ARBA" id="ARBA00023180"/>
    </source>
</evidence>
<dbReference type="PROSITE" id="PS50240">
    <property type="entry name" value="TRYPSIN_DOM"/>
    <property type="match status" value="1"/>
</dbReference>
<dbReference type="Proteomes" id="UP001445076">
    <property type="component" value="Unassembled WGS sequence"/>
</dbReference>
<comment type="similarity">
    <text evidence="4">Belongs to the peptidase S1 family. CLIP subfamily.</text>
</comment>
<evidence type="ECO:0000313" key="7">
    <source>
        <dbReference type="EMBL" id="KAK8742627.1"/>
    </source>
</evidence>
<dbReference type="InterPro" id="IPR043504">
    <property type="entry name" value="Peptidase_S1_PA_chymotrypsin"/>
</dbReference>
<dbReference type="FunFam" id="2.40.10.10:FF:000028">
    <property type="entry name" value="Serine protease easter"/>
    <property type="match status" value="1"/>
</dbReference>
<dbReference type="EMBL" id="JARKIK010000027">
    <property type="protein sequence ID" value="KAK8742627.1"/>
    <property type="molecule type" value="Genomic_DNA"/>
</dbReference>
<dbReference type="GO" id="GO:0006508">
    <property type="term" value="P:proteolysis"/>
    <property type="evidence" value="ECO:0007669"/>
    <property type="project" value="InterPro"/>
</dbReference>
<dbReference type="AlphaFoldDB" id="A0AAW0XFH6"/>
<protein>
    <recommendedName>
        <fullName evidence="6">Peptidase S1 domain-containing protein</fullName>
    </recommendedName>
</protein>
<gene>
    <name evidence="7" type="ORF">OTU49_001594</name>
</gene>